<dbReference type="InterPro" id="IPR006311">
    <property type="entry name" value="TAT_signal"/>
</dbReference>
<sequence length="88" mass="9412">MRIKISRRSLLVGMLCASGSLFLLGLISPISAQNFEGSDVTNYYCPGKVNADGTYQAGPSVRVVNGDYLCDYDGNGVPETRAVPRPPT</sequence>
<evidence type="ECO:0000256" key="1">
    <source>
        <dbReference type="SAM" id="SignalP"/>
    </source>
</evidence>
<comment type="caution">
    <text evidence="2">The sequence shown here is derived from an EMBL/GenBank/DDBJ whole genome shotgun (WGS) entry which is preliminary data.</text>
</comment>
<reference evidence="2" key="2">
    <citation type="journal article" date="2021" name="Microbiome">
        <title>Successional dynamics and alternative stable states in a saline activated sludge microbial community over 9 years.</title>
        <authorList>
            <person name="Wang Y."/>
            <person name="Ye J."/>
            <person name="Ju F."/>
            <person name="Liu L."/>
            <person name="Boyd J.A."/>
            <person name="Deng Y."/>
            <person name="Parks D.H."/>
            <person name="Jiang X."/>
            <person name="Yin X."/>
            <person name="Woodcroft B.J."/>
            <person name="Tyson G.W."/>
            <person name="Hugenholtz P."/>
            <person name="Polz M.F."/>
            <person name="Zhang T."/>
        </authorList>
    </citation>
    <scope>NUCLEOTIDE SEQUENCE</scope>
    <source>
        <strain evidence="2">HKST-UBA12</strain>
    </source>
</reference>
<keyword evidence="1" id="KW-0732">Signal</keyword>
<reference evidence="2" key="1">
    <citation type="submission" date="2020-04" db="EMBL/GenBank/DDBJ databases">
        <authorList>
            <person name="Zhang T."/>
        </authorList>
    </citation>
    <scope>NUCLEOTIDE SEQUENCE</scope>
    <source>
        <strain evidence="2">HKST-UBA12</strain>
    </source>
</reference>
<evidence type="ECO:0000313" key="2">
    <source>
        <dbReference type="EMBL" id="MCA9379537.1"/>
    </source>
</evidence>
<proteinExistence type="predicted"/>
<dbReference type="EMBL" id="JAGQLI010000227">
    <property type="protein sequence ID" value="MCA9379537.1"/>
    <property type="molecule type" value="Genomic_DNA"/>
</dbReference>
<feature type="non-terminal residue" evidence="2">
    <location>
        <position position="88"/>
    </location>
</feature>
<feature type="signal peptide" evidence="1">
    <location>
        <begin position="1"/>
        <end position="32"/>
    </location>
</feature>
<name>A0A955I6I6_9BACT</name>
<protein>
    <submittedName>
        <fullName evidence="2">Uncharacterized protein</fullName>
    </submittedName>
</protein>
<dbReference type="PROSITE" id="PS51318">
    <property type="entry name" value="TAT"/>
    <property type="match status" value="1"/>
</dbReference>
<accession>A0A955I6I6</accession>
<dbReference type="Proteomes" id="UP000760819">
    <property type="component" value="Unassembled WGS sequence"/>
</dbReference>
<feature type="chain" id="PRO_5038004877" evidence="1">
    <location>
        <begin position="33"/>
        <end position="88"/>
    </location>
</feature>
<evidence type="ECO:0000313" key="3">
    <source>
        <dbReference type="Proteomes" id="UP000760819"/>
    </source>
</evidence>
<dbReference type="AlphaFoldDB" id="A0A955I6I6"/>
<gene>
    <name evidence="2" type="ORF">KC640_03845</name>
</gene>
<organism evidence="2 3">
    <name type="scientific">Candidatus Dojkabacteria bacterium</name>
    <dbReference type="NCBI Taxonomy" id="2099670"/>
    <lineage>
        <taxon>Bacteria</taxon>
        <taxon>Candidatus Dojkabacteria</taxon>
    </lineage>
</organism>